<protein>
    <recommendedName>
        <fullName evidence="3">F-box domain-containing protein</fullName>
    </recommendedName>
</protein>
<accession>A0A9P9ACY9</accession>
<gene>
    <name evidence="1" type="ORF">F5X68DRAFT_238200</name>
</gene>
<name>A0A9P9ACY9_9PEZI</name>
<evidence type="ECO:0000313" key="2">
    <source>
        <dbReference type="Proteomes" id="UP000770015"/>
    </source>
</evidence>
<sequence length="559" mass="64324">MSATRPCLLVDTIPAEVVVSIFRQCDSLHEVWALMLTCTRLHHVWLTNAPSIVDILGPQVIPAFDLALMAVRATTLVHDNLDDGLLPPEIDLSDLAARAGRMPDATEFQEMLDLHHLVSCVEVRYCHVTLPEHYVWEQNNCERWPEDRIPPPPTGTPEEPGEGMRVWRERFHGAAYITLIMGAVFCRAYQQPFFPSTAPSSPDGNEMEDSRRELLELMRKAVNSQSWCNPLEIKERERDYLRRFPIFDLTDELGEHSNIFRPFIEWFMGLALDQLQNGPPRSSRDLLRDDVKAVTQFENPAENVTMPGTSSDWPESGLFTQWFTGGTDAQGEAILWLTMQSIHMFEFIHTCIVNGDGTRGQGRCAVRKPHELAFSGKVRTARVVLFGVFAAEEIEMPGDYSDSADHQLLADPAIPHKLKEPFRQEEYLSASPPILDLPLMLQGLYQRSGIANRNHGEKMPPPPLQLFTFILKHHFYLQFNQRMFYTFIKDVSKYHWFRNRATIFSNGPENAPNRQWFDCTNGSEWLIEYKPPLLTWQAPFSWEELNPRTWDLEEGWSHY</sequence>
<keyword evidence="2" id="KW-1185">Reference proteome</keyword>
<evidence type="ECO:0008006" key="3">
    <source>
        <dbReference type="Google" id="ProtNLM"/>
    </source>
</evidence>
<evidence type="ECO:0000313" key="1">
    <source>
        <dbReference type="EMBL" id="KAH6696901.1"/>
    </source>
</evidence>
<dbReference type="EMBL" id="JAGSXJ010000001">
    <property type="protein sequence ID" value="KAH6696901.1"/>
    <property type="molecule type" value="Genomic_DNA"/>
</dbReference>
<proteinExistence type="predicted"/>
<organism evidence="1 2">
    <name type="scientific">Plectosphaerella plurivora</name>
    <dbReference type="NCBI Taxonomy" id="936078"/>
    <lineage>
        <taxon>Eukaryota</taxon>
        <taxon>Fungi</taxon>
        <taxon>Dikarya</taxon>
        <taxon>Ascomycota</taxon>
        <taxon>Pezizomycotina</taxon>
        <taxon>Sordariomycetes</taxon>
        <taxon>Hypocreomycetidae</taxon>
        <taxon>Glomerellales</taxon>
        <taxon>Plectosphaerellaceae</taxon>
        <taxon>Plectosphaerella</taxon>
    </lineage>
</organism>
<dbReference type="AlphaFoldDB" id="A0A9P9ACY9"/>
<reference evidence="1" key="1">
    <citation type="journal article" date="2021" name="Nat. Commun.">
        <title>Genetic determinants of endophytism in the Arabidopsis root mycobiome.</title>
        <authorList>
            <person name="Mesny F."/>
            <person name="Miyauchi S."/>
            <person name="Thiergart T."/>
            <person name="Pickel B."/>
            <person name="Atanasova L."/>
            <person name="Karlsson M."/>
            <person name="Huettel B."/>
            <person name="Barry K.W."/>
            <person name="Haridas S."/>
            <person name="Chen C."/>
            <person name="Bauer D."/>
            <person name="Andreopoulos W."/>
            <person name="Pangilinan J."/>
            <person name="LaButti K."/>
            <person name="Riley R."/>
            <person name="Lipzen A."/>
            <person name="Clum A."/>
            <person name="Drula E."/>
            <person name="Henrissat B."/>
            <person name="Kohler A."/>
            <person name="Grigoriev I.V."/>
            <person name="Martin F.M."/>
            <person name="Hacquard S."/>
        </authorList>
    </citation>
    <scope>NUCLEOTIDE SEQUENCE</scope>
    <source>
        <strain evidence="1">MPI-SDFR-AT-0117</strain>
    </source>
</reference>
<dbReference type="OrthoDB" id="5280464at2759"/>
<comment type="caution">
    <text evidence="1">The sequence shown here is derived from an EMBL/GenBank/DDBJ whole genome shotgun (WGS) entry which is preliminary data.</text>
</comment>
<dbReference type="Proteomes" id="UP000770015">
    <property type="component" value="Unassembled WGS sequence"/>
</dbReference>